<organism evidence="1">
    <name type="scientific">Staphylococcus aureus</name>
    <dbReference type="NCBI Taxonomy" id="1280"/>
    <lineage>
        <taxon>Bacteria</taxon>
        <taxon>Bacillati</taxon>
        <taxon>Bacillota</taxon>
        <taxon>Bacilli</taxon>
        <taxon>Bacillales</taxon>
        <taxon>Staphylococcaceae</taxon>
        <taxon>Staphylococcus</taxon>
    </lineage>
</organism>
<name>A0AB74PYJ2_STAAU</name>
<dbReference type="AlphaFoldDB" id="A0AB74PYJ2"/>
<evidence type="ECO:0008006" key="2">
    <source>
        <dbReference type="Google" id="ProtNLM"/>
    </source>
</evidence>
<gene>
    <name evidence="1" type="ORF">NCTC8317_00032</name>
</gene>
<dbReference type="Proteomes" id="UP000280323">
    <property type="component" value="Chromosome"/>
</dbReference>
<dbReference type="EMBL" id="LR133917">
    <property type="protein sequence ID" value="VDY47026.1"/>
    <property type="molecule type" value="Genomic_DNA"/>
</dbReference>
<sequence length="72" mass="8777">MNLVLFVLMFKFLYINFYFSKPKRVATSKFAFIAKNNFKMHMFKESKLCIVKSSFPPNHLFHFNYTLSKYKY</sequence>
<proteinExistence type="predicted"/>
<evidence type="ECO:0000313" key="1">
    <source>
        <dbReference type="EMBL" id="VDY47026.1"/>
    </source>
</evidence>
<protein>
    <recommendedName>
        <fullName evidence="2">Secreted protein</fullName>
    </recommendedName>
</protein>
<accession>A0AB74PYJ2</accession>
<reference evidence="1" key="1">
    <citation type="submission" date="2018-12" db="EMBL/GenBank/DDBJ databases">
        <authorList>
            <consortium name="Pathogen Informatics"/>
        </authorList>
    </citation>
    <scope>NUCLEOTIDE SEQUENCE</scope>
    <source>
        <strain evidence="1">NCTC8317</strain>
    </source>
</reference>